<gene>
    <name evidence="5" type="ORF">QJS10_CPB22g00195</name>
</gene>
<comment type="caution">
    <text evidence="5">The sequence shown here is derived from an EMBL/GenBank/DDBJ whole genome shotgun (WGS) entry which is preliminary data.</text>
</comment>
<dbReference type="SUPFAM" id="SSF53335">
    <property type="entry name" value="S-adenosyl-L-methionine-dependent methyltransferases"/>
    <property type="match status" value="1"/>
</dbReference>
<dbReference type="AlphaFoldDB" id="A0AAV9C121"/>
<name>A0AAV9C121_ACOCL</name>
<evidence type="ECO:0000256" key="1">
    <source>
        <dbReference type="ARBA" id="ARBA00022603"/>
    </source>
</evidence>
<dbReference type="GO" id="GO:0008757">
    <property type="term" value="F:S-adenosylmethionine-dependent methyltransferase activity"/>
    <property type="evidence" value="ECO:0007669"/>
    <property type="project" value="UniProtKB-ARBA"/>
</dbReference>
<sequence>MGKLHRKTLETGVEGLGDSYFTESLALSTPPDDPDPLDSNLLLRELQWLLQDATGDVGRSQNPDLVPLRADLGDLYGLWRERVLERRPFQYVVGCEHWRDLVLWVGEGVLIPRPETEVVVDLVREVVIGRSGRGDGEEVWADLGTGSGAIAVGMGGVVGERGRVVATDLSEVAVKVARFNVERYALKDKVQIRQGSWFEPLEDVKGKLTGLVSNPPYIPSRNLPGLQAEVGRYEPKLALDGGESGMDHLIHLCEGSVSYLKPGGFFAFETNGDEQSEFLVDFMVSKLENSFRDVKAVADFAGIKRFVTGFRS</sequence>
<dbReference type="GO" id="GO:0008276">
    <property type="term" value="F:protein methyltransferase activity"/>
    <property type="evidence" value="ECO:0007669"/>
    <property type="project" value="InterPro"/>
</dbReference>
<dbReference type="GO" id="GO:0003676">
    <property type="term" value="F:nucleic acid binding"/>
    <property type="evidence" value="ECO:0007669"/>
    <property type="project" value="InterPro"/>
</dbReference>
<dbReference type="InterPro" id="IPR002052">
    <property type="entry name" value="DNA_methylase_N6_adenine_CS"/>
</dbReference>
<dbReference type="InterPro" id="IPR029063">
    <property type="entry name" value="SAM-dependent_MTases_sf"/>
</dbReference>
<dbReference type="InterPro" id="IPR004556">
    <property type="entry name" value="HemK-like"/>
</dbReference>
<dbReference type="PANTHER" id="PTHR47441:SF3">
    <property type="entry name" value="RELEASE FACTOR GLUTAMINE METHYLTRANSFERASE"/>
    <property type="match status" value="1"/>
</dbReference>
<evidence type="ECO:0000256" key="3">
    <source>
        <dbReference type="ARBA" id="ARBA00022691"/>
    </source>
</evidence>
<feature type="domain" description="Methyltransferase small" evidence="4">
    <location>
        <begin position="140"/>
        <end position="217"/>
    </location>
</feature>
<dbReference type="InterPro" id="IPR052663">
    <property type="entry name" value="RF_glutamine_MTase_cyano"/>
</dbReference>
<dbReference type="EMBL" id="JAUJYO010000022">
    <property type="protein sequence ID" value="KAK1282437.1"/>
    <property type="molecule type" value="Genomic_DNA"/>
</dbReference>
<dbReference type="PROSITE" id="PS00092">
    <property type="entry name" value="N6_MTASE"/>
    <property type="match status" value="1"/>
</dbReference>
<dbReference type="CDD" id="cd02440">
    <property type="entry name" value="AdoMet_MTases"/>
    <property type="match status" value="1"/>
</dbReference>
<evidence type="ECO:0000256" key="2">
    <source>
        <dbReference type="ARBA" id="ARBA00022679"/>
    </source>
</evidence>
<evidence type="ECO:0000313" key="6">
    <source>
        <dbReference type="Proteomes" id="UP001180020"/>
    </source>
</evidence>
<dbReference type="GO" id="GO:0032259">
    <property type="term" value="P:methylation"/>
    <property type="evidence" value="ECO:0007669"/>
    <property type="project" value="UniProtKB-KW"/>
</dbReference>
<keyword evidence="3" id="KW-0949">S-adenosyl-L-methionine</keyword>
<dbReference type="Proteomes" id="UP001180020">
    <property type="component" value="Unassembled WGS sequence"/>
</dbReference>
<dbReference type="Pfam" id="PF05175">
    <property type="entry name" value="MTS"/>
    <property type="match status" value="1"/>
</dbReference>
<keyword evidence="2" id="KW-0808">Transferase</keyword>
<dbReference type="PANTHER" id="PTHR47441">
    <property type="match status" value="1"/>
</dbReference>
<reference evidence="5" key="1">
    <citation type="journal article" date="2023" name="Nat. Commun.">
        <title>Diploid and tetraploid genomes of Acorus and the evolution of monocots.</title>
        <authorList>
            <person name="Ma L."/>
            <person name="Liu K.W."/>
            <person name="Li Z."/>
            <person name="Hsiao Y.Y."/>
            <person name="Qi Y."/>
            <person name="Fu T."/>
            <person name="Tang G.D."/>
            <person name="Zhang D."/>
            <person name="Sun W.H."/>
            <person name="Liu D.K."/>
            <person name="Li Y."/>
            <person name="Chen G.Z."/>
            <person name="Liu X.D."/>
            <person name="Liao X.Y."/>
            <person name="Jiang Y.T."/>
            <person name="Yu X."/>
            <person name="Hao Y."/>
            <person name="Huang J."/>
            <person name="Zhao X.W."/>
            <person name="Ke S."/>
            <person name="Chen Y.Y."/>
            <person name="Wu W.L."/>
            <person name="Hsu J.L."/>
            <person name="Lin Y.F."/>
            <person name="Huang M.D."/>
            <person name="Li C.Y."/>
            <person name="Huang L."/>
            <person name="Wang Z.W."/>
            <person name="Zhao X."/>
            <person name="Zhong W.Y."/>
            <person name="Peng D.H."/>
            <person name="Ahmad S."/>
            <person name="Lan S."/>
            <person name="Zhang J.S."/>
            <person name="Tsai W.C."/>
            <person name="Van de Peer Y."/>
            <person name="Liu Z.J."/>
        </authorList>
    </citation>
    <scope>NUCLEOTIDE SEQUENCE</scope>
    <source>
        <strain evidence="5">CP</strain>
    </source>
</reference>
<accession>A0AAV9C121</accession>
<dbReference type="InterPro" id="IPR007848">
    <property type="entry name" value="Small_mtfrase_dom"/>
</dbReference>
<keyword evidence="1" id="KW-0489">Methyltransferase</keyword>
<keyword evidence="6" id="KW-1185">Reference proteome</keyword>
<dbReference type="NCBIfam" id="TIGR00536">
    <property type="entry name" value="hemK_fam"/>
    <property type="match status" value="1"/>
</dbReference>
<dbReference type="Gene3D" id="3.40.50.150">
    <property type="entry name" value="Vaccinia Virus protein VP39"/>
    <property type="match status" value="1"/>
</dbReference>
<evidence type="ECO:0000259" key="4">
    <source>
        <dbReference type="Pfam" id="PF05175"/>
    </source>
</evidence>
<reference evidence="5" key="2">
    <citation type="submission" date="2023-06" db="EMBL/GenBank/DDBJ databases">
        <authorList>
            <person name="Ma L."/>
            <person name="Liu K.-W."/>
            <person name="Li Z."/>
            <person name="Hsiao Y.-Y."/>
            <person name="Qi Y."/>
            <person name="Fu T."/>
            <person name="Tang G."/>
            <person name="Zhang D."/>
            <person name="Sun W.-H."/>
            <person name="Liu D.-K."/>
            <person name="Li Y."/>
            <person name="Chen G.-Z."/>
            <person name="Liu X.-D."/>
            <person name="Liao X.-Y."/>
            <person name="Jiang Y.-T."/>
            <person name="Yu X."/>
            <person name="Hao Y."/>
            <person name="Huang J."/>
            <person name="Zhao X.-W."/>
            <person name="Ke S."/>
            <person name="Chen Y.-Y."/>
            <person name="Wu W.-L."/>
            <person name="Hsu J.-L."/>
            <person name="Lin Y.-F."/>
            <person name="Huang M.-D."/>
            <person name="Li C.-Y."/>
            <person name="Huang L."/>
            <person name="Wang Z.-W."/>
            <person name="Zhao X."/>
            <person name="Zhong W.-Y."/>
            <person name="Peng D.-H."/>
            <person name="Ahmad S."/>
            <person name="Lan S."/>
            <person name="Zhang J.-S."/>
            <person name="Tsai W.-C."/>
            <person name="Van De Peer Y."/>
            <person name="Liu Z.-J."/>
        </authorList>
    </citation>
    <scope>NUCLEOTIDE SEQUENCE</scope>
    <source>
        <strain evidence="5">CP</strain>
        <tissue evidence="5">Leaves</tissue>
    </source>
</reference>
<proteinExistence type="predicted"/>
<protein>
    <recommendedName>
        <fullName evidence="4">Methyltransferase small domain-containing protein</fullName>
    </recommendedName>
</protein>
<organism evidence="5 6">
    <name type="scientific">Acorus calamus</name>
    <name type="common">Sweet flag</name>
    <dbReference type="NCBI Taxonomy" id="4465"/>
    <lineage>
        <taxon>Eukaryota</taxon>
        <taxon>Viridiplantae</taxon>
        <taxon>Streptophyta</taxon>
        <taxon>Embryophyta</taxon>
        <taxon>Tracheophyta</taxon>
        <taxon>Spermatophyta</taxon>
        <taxon>Magnoliopsida</taxon>
        <taxon>Liliopsida</taxon>
        <taxon>Acoraceae</taxon>
        <taxon>Acorus</taxon>
    </lineage>
</organism>
<evidence type="ECO:0000313" key="5">
    <source>
        <dbReference type="EMBL" id="KAK1282437.1"/>
    </source>
</evidence>